<evidence type="ECO:0000259" key="1">
    <source>
        <dbReference type="Pfam" id="PF10536"/>
    </source>
</evidence>
<dbReference type="PANTHER" id="PTHR46033">
    <property type="entry name" value="PROTEIN MAIN-LIKE 2"/>
    <property type="match status" value="1"/>
</dbReference>
<evidence type="ECO:0000313" key="3">
    <source>
        <dbReference type="Proteomes" id="UP000701853"/>
    </source>
</evidence>
<keyword evidence="3" id="KW-1185">Reference proteome</keyword>
<feature type="domain" description="Aminotransferase-like plant mobile" evidence="1">
    <location>
        <begin position="2"/>
        <end position="145"/>
    </location>
</feature>
<dbReference type="PANTHER" id="PTHR46033:SF8">
    <property type="entry name" value="PROTEIN MAINTENANCE OF MERISTEMS-LIKE"/>
    <property type="match status" value="1"/>
</dbReference>
<dbReference type="EMBL" id="JAHUZN010000007">
    <property type="protein sequence ID" value="KAG8488926.1"/>
    <property type="molecule type" value="Genomic_DNA"/>
</dbReference>
<dbReference type="InterPro" id="IPR044824">
    <property type="entry name" value="MAIN-like"/>
</dbReference>
<evidence type="ECO:0000313" key="2">
    <source>
        <dbReference type="EMBL" id="KAG8488926.1"/>
    </source>
</evidence>
<sequence>MDGYAVTRSASSTDWGAVCYELLGAIPDNINGGRIEMGWLRDTFPEPDNDSTELGRIRYARAYILEMIRRYLMPDLSRNLVHLRWLLKLVDFRAAGELSWGSAVLATLYKEMCRATRPNQPKIGGCLSLLQSWARFRFPFLRPRVDHPYTFPFRKRAVIPNEFLQNPNAWHVKVALVNYATVEMHQSDRVLRQFGFRQPIFVAPEVFDNEHKVNLR</sequence>
<comment type="caution">
    <text evidence="2">The sequence shown here is derived from an EMBL/GenBank/DDBJ whole genome shotgun (WGS) entry which is preliminary data.</text>
</comment>
<dbReference type="Pfam" id="PF10536">
    <property type="entry name" value="PMD"/>
    <property type="match status" value="1"/>
</dbReference>
<reference evidence="2 3" key="1">
    <citation type="journal article" date="2021" name="bioRxiv">
        <title>The Gossypium anomalum genome as a resource for cotton improvement and evolutionary analysis of hybrid incompatibility.</title>
        <authorList>
            <person name="Grover C.E."/>
            <person name="Yuan D."/>
            <person name="Arick M.A."/>
            <person name="Miller E.R."/>
            <person name="Hu G."/>
            <person name="Peterson D.G."/>
            <person name="Wendel J.F."/>
            <person name="Udall J.A."/>
        </authorList>
    </citation>
    <scope>NUCLEOTIDE SEQUENCE [LARGE SCALE GENOMIC DNA]</scope>
    <source>
        <strain evidence="2">JFW-Udall</strain>
        <tissue evidence="2">Leaf</tissue>
    </source>
</reference>
<proteinExistence type="predicted"/>
<dbReference type="InterPro" id="IPR019557">
    <property type="entry name" value="AminoTfrase-like_pln_mobile"/>
</dbReference>
<protein>
    <recommendedName>
        <fullName evidence="1">Aminotransferase-like plant mobile domain-containing protein</fullName>
    </recommendedName>
</protein>
<name>A0A8J5Z0K8_9ROSI</name>
<dbReference type="AlphaFoldDB" id="A0A8J5Z0K8"/>
<organism evidence="2 3">
    <name type="scientific">Gossypium anomalum</name>
    <dbReference type="NCBI Taxonomy" id="47600"/>
    <lineage>
        <taxon>Eukaryota</taxon>
        <taxon>Viridiplantae</taxon>
        <taxon>Streptophyta</taxon>
        <taxon>Embryophyta</taxon>
        <taxon>Tracheophyta</taxon>
        <taxon>Spermatophyta</taxon>
        <taxon>Magnoliopsida</taxon>
        <taxon>eudicotyledons</taxon>
        <taxon>Gunneridae</taxon>
        <taxon>Pentapetalae</taxon>
        <taxon>rosids</taxon>
        <taxon>malvids</taxon>
        <taxon>Malvales</taxon>
        <taxon>Malvaceae</taxon>
        <taxon>Malvoideae</taxon>
        <taxon>Gossypium</taxon>
    </lineage>
</organism>
<gene>
    <name evidence="2" type="ORF">CXB51_016878</name>
</gene>
<accession>A0A8J5Z0K8</accession>
<dbReference type="OrthoDB" id="1750042at2759"/>
<dbReference type="Proteomes" id="UP000701853">
    <property type="component" value="Chromosome 7"/>
</dbReference>
<dbReference type="GO" id="GO:0010073">
    <property type="term" value="P:meristem maintenance"/>
    <property type="evidence" value="ECO:0007669"/>
    <property type="project" value="InterPro"/>
</dbReference>